<sequence>MSVDAIYLISCKTSGGEYIGETGRPLHNLIKEHLDGKTNKDPSKPLGTHCIQRHNDDDFRLVFNTEDSRIASGPTIRSQFNGL</sequence>
<gene>
    <name evidence="1" type="ORF">KIN20_027928</name>
</gene>
<name>A0AAD5R0P1_PARTN</name>
<evidence type="ECO:0000313" key="1">
    <source>
        <dbReference type="EMBL" id="KAJ1367079.1"/>
    </source>
</evidence>
<dbReference type="Proteomes" id="UP001196413">
    <property type="component" value="Unassembled WGS sequence"/>
</dbReference>
<evidence type="ECO:0000313" key="2">
    <source>
        <dbReference type="Proteomes" id="UP001196413"/>
    </source>
</evidence>
<protein>
    <recommendedName>
        <fullName evidence="3">GIY-YIG domain-containing protein</fullName>
    </recommendedName>
</protein>
<reference evidence="1" key="1">
    <citation type="submission" date="2021-06" db="EMBL/GenBank/DDBJ databases">
        <title>Parelaphostrongylus tenuis whole genome reference sequence.</title>
        <authorList>
            <person name="Garwood T.J."/>
            <person name="Larsen P.A."/>
            <person name="Fountain-Jones N.M."/>
            <person name="Garbe J.R."/>
            <person name="Macchietto M.G."/>
            <person name="Kania S.A."/>
            <person name="Gerhold R.W."/>
            <person name="Richards J.E."/>
            <person name="Wolf T.M."/>
        </authorList>
    </citation>
    <scope>NUCLEOTIDE SEQUENCE</scope>
    <source>
        <strain evidence="1">MNPRO001-30</strain>
        <tissue evidence="1">Meninges</tissue>
    </source>
</reference>
<accession>A0AAD5R0P1</accession>
<comment type="caution">
    <text evidence="1">The sequence shown here is derived from an EMBL/GenBank/DDBJ whole genome shotgun (WGS) entry which is preliminary data.</text>
</comment>
<keyword evidence="2" id="KW-1185">Reference proteome</keyword>
<proteinExistence type="predicted"/>
<organism evidence="1 2">
    <name type="scientific">Parelaphostrongylus tenuis</name>
    <name type="common">Meningeal worm</name>
    <dbReference type="NCBI Taxonomy" id="148309"/>
    <lineage>
        <taxon>Eukaryota</taxon>
        <taxon>Metazoa</taxon>
        <taxon>Ecdysozoa</taxon>
        <taxon>Nematoda</taxon>
        <taxon>Chromadorea</taxon>
        <taxon>Rhabditida</taxon>
        <taxon>Rhabditina</taxon>
        <taxon>Rhabditomorpha</taxon>
        <taxon>Strongyloidea</taxon>
        <taxon>Metastrongylidae</taxon>
        <taxon>Parelaphostrongylus</taxon>
    </lineage>
</organism>
<evidence type="ECO:0008006" key="3">
    <source>
        <dbReference type="Google" id="ProtNLM"/>
    </source>
</evidence>
<dbReference type="EMBL" id="JAHQIW010005769">
    <property type="protein sequence ID" value="KAJ1367079.1"/>
    <property type="molecule type" value="Genomic_DNA"/>
</dbReference>
<dbReference type="AlphaFoldDB" id="A0AAD5R0P1"/>